<dbReference type="AlphaFoldDB" id="A0AAE5LHB3"/>
<gene>
    <name evidence="4" type="ORF">F0237_06405</name>
</gene>
<dbReference type="InterPro" id="IPR001451">
    <property type="entry name" value="Hexapep"/>
</dbReference>
<evidence type="ECO:0000256" key="2">
    <source>
        <dbReference type="ARBA" id="ARBA00022679"/>
    </source>
</evidence>
<dbReference type="GO" id="GO:0016746">
    <property type="term" value="F:acyltransferase activity"/>
    <property type="evidence" value="ECO:0007669"/>
    <property type="project" value="UniProtKB-KW"/>
</dbReference>
<dbReference type="Proteomes" id="UP000572722">
    <property type="component" value="Unassembled WGS sequence"/>
</dbReference>
<evidence type="ECO:0000256" key="3">
    <source>
        <dbReference type="ARBA" id="ARBA00023315"/>
    </source>
</evidence>
<keyword evidence="3" id="KW-0012">Acyltransferase</keyword>
<proteinExistence type="inferred from homology"/>
<dbReference type="InterPro" id="IPR045304">
    <property type="entry name" value="LbH_SAT"/>
</dbReference>
<organism evidence="4 5">
    <name type="scientific">Vibrio tubiashii</name>
    <dbReference type="NCBI Taxonomy" id="29498"/>
    <lineage>
        <taxon>Bacteria</taxon>
        <taxon>Pseudomonadati</taxon>
        <taxon>Pseudomonadota</taxon>
        <taxon>Gammaproteobacteria</taxon>
        <taxon>Vibrionales</taxon>
        <taxon>Vibrionaceae</taxon>
        <taxon>Vibrio</taxon>
        <taxon>Vibrio oreintalis group</taxon>
    </lineage>
</organism>
<dbReference type="RefSeq" id="WP_171320912.1">
    <property type="nucleotide sequence ID" value="NZ_CP117030.1"/>
</dbReference>
<sequence length="192" mass="20851">MDYQEYKTLLAADLYRIEGKSGFNAGLKEYFIGEGWKYIFHFRTCQFLKQRKILKVFLYPLFRLKLRQVGFKLGISIPVTTQIGPGLYIGHFGGIIVNSRVKIGRNVNLSQGVTIGTSNRGKSAGTPTIGDNVYLGPGCKVFGKVSIANNAVIGANATVNFDVKTCAVVAPTAGRIISYKGSSGIVNYQVSG</sequence>
<accession>A0AAE5LHB3</accession>
<comment type="similarity">
    <text evidence="1">Belongs to the transferase hexapeptide repeat family.</text>
</comment>
<dbReference type="InterPro" id="IPR011004">
    <property type="entry name" value="Trimer_LpxA-like_sf"/>
</dbReference>
<evidence type="ECO:0000256" key="1">
    <source>
        <dbReference type="ARBA" id="ARBA00007274"/>
    </source>
</evidence>
<comment type="caution">
    <text evidence="4">The sequence shown here is derived from an EMBL/GenBank/DDBJ whole genome shotgun (WGS) entry which is preliminary data.</text>
</comment>
<dbReference type="EMBL" id="VTXO01000001">
    <property type="protein sequence ID" value="NOI80296.1"/>
    <property type="molecule type" value="Genomic_DNA"/>
</dbReference>
<dbReference type="SUPFAM" id="SSF51161">
    <property type="entry name" value="Trimeric LpxA-like enzymes"/>
    <property type="match status" value="1"/>
</dbReference>
<name>A0AAE5LHB3_9VIBR</name>
<evidence type="ECO:0000313" key="4">
    <source>
        <dbReference type="EMBL" id="NOI80296.1"/>
    </source>
</evidence>
<keyword evidence="2" id="KW-0808">Transferase</keyword>
<dbReference type="Pfam" id="PF00132">
    <property type="entry name" value="Hexapep"/>
    <property type="match status" value="1"/>
</dbReference>
<protein>
    <submittedName>
        <fullName evidence="4">Serine acetyltransferase</fullName>
    </submittedName>
</protein>
<dbReference type="PANTHER" id="PTHR42811">
    <property type="entry name" value="SERINE ACETYLTRANSFERASE"/>
    <property type="match status" value="1"/>
</dbReference>
<evidence type="ECO:0000313" key="5">
    <source>
        <dbReference type="Proteomes" id="UP000572722"/>
    </source>
</evidence>
<reference evidence="4 5" key="1">
    <citation type="submission" date="2019-08" db="EMBL/GenBank/DDBJ databases">
        <title>Draft genome sequencing and comparative genomics of hatchery-associated Vibrios.</title>
        <authorList>
            <person name="Kehlet-Delgado H."/>
            <person name="Mueller R.S."/>
        </authorList>
    </citation>
    <scope>NUCLEOTIDE SEQUENCE [LARGE SCALE GENOMIC DNA]</scope>
    <source>
        <strain evidence="4 5">01-65-5-1</strain>
    </source>
</reference>
<dbReference type="CDD" id="cd03354">
    <property type="entry name" value="LbH_SAT"/>
    <property type="match status" value="1"/>
</dbReference>
<dbReference type="Gene3D" id="2.160.10.10">
    <property type="entry name" value="Hexapeptide repeat proteins"/>
    <property type="match status" value="1"/>
</dbReference>